<evidence type="ECO:0000313" key="3">
    <source>
        <dbReference type="Proteomes" id="UP000502345"/>
    </source>
</evidence>
<protein>
    <recommendedName>
        <fullName evidence="4">LPXTG cell wall anchor domain-containing protein</fullName>
    </recommendedName>
</protein>
<dbReference type="GeneID" id="64143413"/>
<evidence type="ECO:0000313" key="2">
    <source>
        <dbReference type="EMBL" id="QIP43127.1"/>
    </source>
</evidence>
<name>A0A6G9D1L6_RHOER</name>
<reference evidence="2 3" key="1">
    <citation type="submission" date="2020-03" db="EMBL/GenBank/DDBJ databases">
        <title>Screen low temperature-resistant strains for efficient degradation of petroleum hydrocarbons under the low temperature.</title>
        <authorList>
            <person name="Wang Y."/>
            <person name="Chen J."/>
        </authorList>
    </citation>
    <scope>NUCLEOTIDE SEQUENCE [LARGE SCALE GENOMIC DNA]</scope>
    <source>
        <strain evidence="2 3">KB1</strain>
    </source>
</reference>
<proteinExistence type="predicted"/>
<dbReference type="AlphaFoldDB" id="A0A6G9D1L6"/>
<dbReference type="EMBL" id="CP050124">
    <property type="protein sequence ID" value="QIP43127.1"/>
    <property type="molecule type" value="Genomic_DNA"/>
</dbReference>
<keyword evidence="1" id="KW-0812">Transmembrane</keyword>
<accession>A0A6G9D1L6</accession>
<sequence length="39" mass="4222">MTKESETVAPAADRSHIVVVLVALIMISAVGVLFGRRKR</sequence>
<dbReference type="Proteomes" id="UP000502345">
    <property type="component" value="Chromosome"/>
</dbReference>
<evidence type="ECO:0000256" key="1">
    <source>
        <dbReference type="SAM" id="Phobius"/>
    </source>
</evidence>
<keyword evidence="1" id="KW-0472">Membrane</keyword>
<dbReference type="NCBIfam" id="TIGR01167">
    <property type="entry name" value="LPXTG_anchor"/>
    <property type="match status" value="1"/>
</dbReference>
<feature type="transmembrane region" description="Helical" evidence="1">
    <location>
        <begin position="15"/>
        <end position="35"/>
    </location>
</feature>
<organism evidence="2 3">
    <name type="scientific">Rhodococcus erythropolis</name>
    <name type="common">Arthrobacter picolinophilus</name>
    <dbReference type="NCBI Taxonomy" id="1833"/>
    <lineage>
        <taxon>Bacteria</taxon>
        <taxon>Bacillati</taxon>
        <taxon>Actinomycetota</taxon>
        <taxon>Actinomycetes</taxon>
        <taxon>Mycobacteriales</taxon>
        <taxon>Nocardiaceae</taxon>
        <taxon>Rhodococcus</taxon>
        <taxon>Rhodococcus erythropolis group</taxon>
    </lineage>
</organism>
<gene>
    <name evidence="2" type="ORF">G9444_5884</name>
</gene>
<evidence type="ECO:0008006" key="4">
    <source>
        <dbReference type="Google" id="ProtNLM"/>
    </source>
</evidence>
<keyword evidence="1" id="KW-1133">Transmembrane helix</keyword>
<dbReference type="RefSeq" id="WP_117435002.1">
    <property type="nucleotide sequence ID" value="NZ_CP050124.1"/>
</dbReference>